<protein>
    <submittedName>
        <fullName evidence="1">Uncharacterized protein</fullName>
    </submittedName>
</protein>
<gene>
    <name evidence="1" type="ORF">ACFPCY_19440</name>
</gene>
<evidence type="ECO:0000313" key="1">
    <source>
        <dbReference type="EMBL" id="MFC4909505.1"/>
    </source>
</evidence>
<comment type="caution">
    <text evidence="1">The sequence shown here is derived from an EMBL/GenBank/DDBJ whole genome shotgun (WGS) entry which is preliminary data.</text>
</comment>
<proteinExistence type="predicted"/>
<name>A0ABV9U287_9ACTN</name>
<organism evidence="1 2">
    <name type="scientific">Actinomadura gamaensis</name>
    <dbReference type="NCBI Taxonomy" id="1763541"/>
    <lineage>
        <taxon>Bacteria</taxon>
        <taxon>Bacillati</taxon>
        <taxon>Actinomycetota</taxon>
        <taxon>Actinomycetes</taxon>
        <taxon>Streptosporangiales</taxon>
        <taxon>Thermomonosporaceae</taxon>
        <taxon>Actinomadura</taxon>
    </lineage>
</organism>
<evidence type="ECO:0000313" key="2">
    <source>
        <dbReference type="Proteomes" id="UP001595872"/>
    </source>
</evidence>
<reference evidence="2" key="1">
    <citation type="journal article" date="2019" name="Int. J. Syst. Evol. Microbiol.">
        <title>The Global Catalogue of Microorganisms (GCM) 10K type strain sequencing project: providing services to taxonomists for standard genome sequencing and annotation.</title>
        <authorList>
            <consortium name="The Broad Institute Genomics Platform"/>
            <consortium name="The Broad Institute Genome Sequencing Center for Infectious Disease"/>
            <person name="Wu L."/>
            <person name="Ma J."/>
        </authorList>
    </citation>
    <scope>NUCLEOTIDE SEQUENCE [LARGE SCALE GENOMIC DNA]</scope>
    <source>
        <strain evidence="2">KLKA75</strain>
    </source>
</reference>
<dbReference type="EMBL" id="JBHSIT010000005">
    <property type="protein sequence ID" value="MFC4909505.1"/>
    <property type="molecule type" value="Genomic_DNA"/>
</dbReference>
<dbReference type="RefSeq" id="WP_378257066.1">
    <property type="nucleotide sequence ID" value="NZ_JBHSIT010000005.1"/>
</dbReference>
<keyword evidence="2" id="KW-1185">Reference proteome</keyword>
<sequence>MVPADARTKDRHASWNSRIPASTIASADRSQFVHTYFLWKTNRDATGYHGYIDRGDGTIRTAYYVAPASSPPTHRRDTLWHWHTDLADARNETCYTGNSHVKPMIQVVDDNGAFRGWVGVEVSLNETTPAGAYDDDIGVFRITS</sequence>
<dbReference type="Proteomes" id="UP001595872">
    <property type="component" value="Unassembled WGS sequence"/>
</dbReference>
<accession>A0ABV9U287</accession>